<reference evidence="2 3" key="1">
    <citation type="submission" date="2020-10" db="EMBL/GenBank/DDBJ databases">
        <title>The Coptis chinensis genome and diversification of protoberbering-type alkaloids.</title>
        <authorList>
            <person name="Wang B."/>
            <person name="Shu S."/>
            <person name="Song C."/>
            <person name="Liu Y."/>
        </authorList>
    </citation>
    <scope>NUCLEOTIDE SEQUENCE [LARGE SCALE GENOMIC DNA]</scope>
    <source>
        <strain evidence="2">HL-2020</strain>
        <tissue evidence="2">Leaf</tissue>
    </source>
</reference>
<dbReference type="OrthoDB" id="1938060at2759"/>
<dbReference type="Pfam" id="PF07250">
    <property type="entry name" value="Glyoxal_oxid_N"/>
    <property type="match status" value="1"/>
</dbReference>
<dbReference type="Proteomes" id="UP000631114">
    <property type="component" value="Unassembled WGS sequence"/>
</dbReference>
<name>A0A835IJ55_9MAGN</name>
<dbReference type="InterPro" id="IPR009880">
    <property type="entry name" value="Glyoxal_oxidase_N"/>
</dbReference>
<dbReference type="AlphaFoldDB" id="A0A835IJ55"/>
<dbReference type="EMBL" id="JADFTS010000002">
    <property type="protein sequence ID" value="KAF9619910.1"/>
    <property type="molecule type" value="Genomic_DNA"/>
</dbReference>
<feature type="domain" description="Glyoxal oxidase N-terminal" evidence="1">
    <location>
        <begin position="37"/>
        <end position="71"/>
    </location>
</feature>
<evidence type="ECO:0000259" key="1">
    <source>
        <dbReference type="Pfam" id="PF07250"/>
    </source>
</evidence>
<protein>
    <recommendedName>
        <fullName evidence="1">Glyoxal oxidase N-terminal domain-containing protein</fullName>
    </recommendedName>
</protein>
<gene>
    <name evidence="2" type="ORF">IFM89_009692</name>
</gene>
<evidence type="ECO:0000313" key="3">
    <source>
        <dbReference type="Proteomes" id="UP000631114"/>
    </source>
</evidence>
<keyword evidence="3" id="KW-1185">Reference proteome</keyword>
<proteinExistence type="predicted"/>
<sequence>MALFFKQVVMVKAIERFVSSNLALITAVIGASPELLLQITDDGNLFIFANRDSILFNYRLNRVVKTFPRIP</sequence>
<accession>A0A835IJ55</accession>
<organism evidence="2 3">
    <name type="scientific">Coptis chinensis</name>
    <dbReference type="NCBI Taxonomy" id="261450"/>
    <lineage>
        <taxon>Eukaryota</taxon>
        <taxon>Viridiplantae</taxon>
        <taxon>Streptophyta</taxon>
        <taxon>Embryophyta</taxon>
        <taxon>Tracheophyta</taxon>
        <taxon>Spermatophyta</taxon>
        <taxon>Magnoliopsida</taxon>
        <taxon>Ranunculales</taxon>
        <taxon>Ranunculaceae</taxon>
        <taxon>Coptidoideae</taxon>
        <taxon>Coptis</taxon>
    </lineage>
</organism>
<comment type="caution">
    <text evidence="2">The sequence shown here is derived from an EMBL/GenBank/DDBJ whole genome shotgun (WGS) entry which is preliminary data.</text>
</comment>
<evidence type="ECO:0000313" key="2">
    <source>
        <dbReference type="EMBL" id="KAF9619910.1"/>
    </source>
</evidence>